<dbReference type="Proteomes" id="UP000059680">
    <property type="component" value="Chromosome 4"/>
</dbReference>
<dbReference type="InParanoid" id="A0A0P0WDZ3"/>
<name>A0A0P0WDZ3_ORYSJ</name>
<evidence type="ECO:0000313" key="1">
    <source>
        <dbReference type="EMBL" id="BAS90634.1"/>
    </source>
</evidence>
<dbReference type="AlphaFoldDB" id="A0A0P0WDZ3"/>
<evidence type="ECO:0000313" key="2">
    <source>
        <dbReference type="Proteomes" id="UP000059680"/>
    </source>
</evidence>
<proteinExistence type="predicted"/>
<accession>A0A0P0WDZ3</accession>
<sequence length="121" mass="12950">MDCCIIPAGSSSIGPSNSLRTAAGRDLAFGNRGCTTSRWCSVTIGATGWAARRPRRSPYTSYWWKPGCLVSGTPSSAMHAWIRSSLPYSAGYRRMHPSCIRASASASGRLMAKPPPPYAIP</sequence>
<reference evidence="1 2" key="3">
    <citation type="journal article" date="2013" name="Rice">
        <title>Improvement of the Oryza sativa Nipponbare reference genome using next generation sequence and optical map data.</title>
        <authorList>
            <person name="Kawahara Y."/>
            <person name="de la Bastide M."/>
            <person name="Hamilton J.P."/>
            <person name="Kanamori H."/>
            <person name="McCombie W.R."/>
            <person name="Ouyang S."/>
            <person name="Schwartz D.C."/>
            <person name="Tanaka T."/>
            <person name="Wu J."/>
            <person name="Zhou S."/>
            <person name="Childs K.L."/>
            <person name="Davidson R.M."/>
            <person name="Lin H."/>
            <person name="Quesada-Ocampo L."/>
            <person name="Vaillancourt B."/>
            <person name="Sakai H."/>
            <person name="Lee S.S."/>
            <person name="Kim J."/>
            <person name="Numa H."/>
            <person name="Itoh T."/>
            <person name="Buell C.R."/>
            <person name="Matsumoto T."/>
        </authorList>
    </citation>
    <scope>NUCLEOTIDE SEQUENCE [LARGE SCALE GENOMIC DNA]</scope>
    <source>
        <strain evidence="2">cv. Nipponbare</strain>
    </source>
</reference>
<protein>
    <submittedName>
        <fullName evidence="1">Os04g0578833 protein</fullName>
    </submittedName>
</protein>
<dbReference type="PaxDb" id="39947-A0A0P0WDZ3"/>
<organism evidence="1 2">
    <name type="scientific">Oryza sativa subsp. japonica</name>
    <name type="common">Rice</name>
    <dbReference type="NCBI Taxonomy" id="39947"/>
    <lineage>
        <taxon>Eukaryota</taxon>
        <taxon>Viridiplantae</taxon>
        <taxon>Streptophyta</taxon>
        <taxon>Embryophyta</taxon>
        <taxon>Tracheophyta</taxon>
        <taxon>Spermatophyta</taxon>
        <taxon>Magnoliopsida</taxon>
        <taxon>Liliopsida</taxon>
        <taxon>Poales</taxon>
        <taxon>Poaceae</taxon>
        <taxon>BOP clade</taxon>
        <taxon>Oryzoideae</taxon>
        <taxon>Oryzeae</taxon>
        <taxon>Oryzinae</taxon>
        <taxon>Oryza</taxon>
        <taxon>Oryza sativa</taxon>
    </lineage>
</organism>
<dbReference type="Gramene" id="Os04t0578833-00">
    <property type="protein sequence ID" value="Os04t0578833-00"/>
    <property type="gene ID" value="Os04g0578833"/>
</dbReference>
<reference evidence="2" key="1">
    <citation type="journal article" date="2005" name="Nature">
        <title>The map-based sequence of the rice genome.</title>
        <authorList>
            <consortium name="International rice genome sequencing project (IRGSP)"/>
            <person name="Matsumoto T."/>
            <person name="Wu J."/>
            <person name="Kanamori H."/>
            <person name="Katayose Y."/>
            <person name="Fujisawa M."/>
            <person name="Namiki N."/>
            <person name="Mizuno H."/>
            <person name="Yamamoto K."/>
            <person name="Antonio B.A."/>
            <person name="Baba T."/>
            <person name="Sakata K."/>
            <person name="Nagamura Y."/>
            <person name="Aoki H."/>
            <person name="Arikawa K."/>
            <person name="Arita K."/>
            <person name="Bito T."/>
            <person name="Chiden Y."/>
            <person name="Fujitsuka N."/>
            <person name="Fukunaka R."/>
            <person name="Hamada M."/>
            <person name="Harada C."/>
            <person name="Hayashi A."/>
            <person name="Hijishita S."/>
            <person name="Honda M."/>
            <person name="Hosokawa S."/>
            <person name="Ichikawa Y."/>
            <person name="Idonuma A."/>
            <person name="Iijima M."/>
            <person name="Ikeda M."/>
            <person name="Ikeno M."/>
            <person name="Ito K."/>
            <person name="Ito S."/>
            <person name="Ito T."/>
            <person name="Ito Y."/>
            <person name="Ito Y."/>
            <person name="Iwabuchi A."/>
            <person name="Kamiya K."/>
            <person name="Karasawa W."/>
            <person name="Kurita K."/>
            <person name="Katagiri S."/>
            <person name="Kikuta A."/>
            <person name="Kobayashi H."/>
            <person name="Kobayashi N."/>
            <person name="Machita K."/>
            <person name="Maehara T."/>
            <person name="Masukawa M."/>
            <person name="Mizubayashi T."/>
            <person name="Mukai Y."/>
            <person name="Nagasaki H."/>
            <person name="Nagata Y."/>
            <person name="Naito S."/>
            <person name="Nakashima M."/>
            <person name="Nakama Y."/>
            <person name="Nakamichi Y."/>
            <person name="Nakamura M."/>
            <person name="Meguro A."/>
            <person name="Negishi M."/>
            <person name="Ohta I."/>
            <person name="Ohta T."/>
            <person name="Okamoto M."/>
            <person name="Ono N."/>
            <person name="Saji S."/>
            <person name="Sakaguchi M."/>
            <person name="Sakai K."/>
            <person name="Shibata M."/>
            <person name="Shimokawa T."/>
            <person name="Song J."/>
            <person name="Takazaki Y."/>
            <person name="Terasawa K."/>
            <person name="Tsugane M."/>
            <person name="Tsuji K."/>
            <person name="Ueda S."/>
            <person name="Waki K."/>
            <person name="Yamagata H."/>
            <person name="Yamamoto M."/>
            <person name="Yamamoto S."/>
            <person name="Yamane H."/>
            <person name="Yoshiki S."/>
            <person name="Yoshihara R."/>
            <person name="Yukawa K."/>
            <person name="Zhong H."/>
            <person name="Yano M."/>
            <person name="Yuan Q."/>
            <person name="Ouyang S."/>
            <person name="Liu J."/>
            <person name="Jones K.M."/>
            <person name="Gansberger K."/>
            <person name="Moffat K."/>
            <person name="Hill J."/>
            <person name="Bera J."/>
            <person name="Fadrosh D."/>
            <person name="Jin S."/>
            <person name="Johri S."/>
            <person name="Kim M."/>
            <person name="Overton L."/>
            <person name="Reardon M."/>
            <person name="Tsitrin T."/>
            <person name="Vuong H."/>
            <person name="Weaver B."/>
            <person name="Ciecko A."/>
            <person name="Tallon L."/>
            <person name="Jackson J."/>
            <person name="Pai G."/>
            <person name="Aken S.V."/>
            <person name="Utterback T."/>
            <person name="Reidmuller S."/>
            <person name="Feldblyum T."/>
            <person name="Hsiao J."/>
            <person name="Zismann V."/>
            <person name="Iobst S."/>
            <person name="de Vazeille A.R."/>
            <person name="Buell C.R."/>
            <person name="Ying K."/>
            <person name="Li Y."/>
            <person name="Lu T."/>
            <person name="Huang Y."/>
            <person name="Zhao Q."/>
            <person name="Feng Q."/>
            <person name="Zhang L."/>
            <person name="Zhu J."/>
            <person name="Weng Q."/>
            <person name="Mu J."/>
            <person name="Lu Y."/>
            <person name="Fan D."/>
            <person name="Liu Y."/>
            <person name="Guan J."/>
            <person name="Zhang Y."/>
            <person name="Yu S."/>
            <person name="Liu X."/>
            <person name="Zhang Y."/>
            <person name="Hong G."/>
            <person name="Han B."/>
            <person name="Choisne N."/>
            <person name="Demange N."/>
            <person name="Orjeda G."/>
            <person name="Samain S."/>
            <person name="Cattolico L."/>
            <person name="Pelletier E."/>
            <person name="Couloux A."/>
            <person name="Segurens B."/>
            <person name="Wincker P."/>
            <person name="D'Hont A."/>
            <person name="Scarpelli C."/>
            <person name="Weissenbach J."/>
            <person name="Salanoubat M."/>
            <person name="Quetier F."/>
            <person name="Yu Y."/>
            <person name="Kim H.R."/>
            <person name="Rambo T."/>
            <person name="Currie J."/>
            <person name="Collura K."/>
            <person name="Luo M."/>
            <person name="Yang T."/>
            <person name="Ammiraju J.S.S."/>
            <person name="Engler F."/>
            <person name="Soderlund C."/>
            <person name="Wing R.A."/>
            <person name="Palmer L.E."/>
            <person name="de la Bastide M."/>
            <person name="Spiegel L."/>
            <person name="Nascimento L."/>
            <person name="Zutavern T."/>
            <person name="O'Shaughnessy A."/>
            <person name="Dike S."/>
            <person name="Dedhia N."/>
            <person name="Preston R."/>
            <person name="Balija V."/>
            <person name="McCombie W.R."/>
            <person name="Chow T."/>
            <person name="Chen H."/>
            <person name="Chung M."/>
            <person name="Chen C."/>
            <person name="Shaw J."/>
            <person name="Wu H."/>
            <person name="Hsiao K."/>
            <person name="Chao Y."/>
            <person name="Chu M."/>
            <person name="Cheng C."/>
            <person name="Hour A."/>
            <person name="Lee P."/>
            <person name="Lin S."/>
            <person name="Lin Y."/>
            <person name="Liou J."/>
            <person name="Liu S."/>
            <person name="Hsing Y."/>
            <person name="Raghuvanshi S."/>
            <person name="Mohanty A."/>
            <person name="Bharti A.K."/>
            <person name="Gaur A."/>
            <person name="Gupta V."/>
            <person name="Kumar D."/>
            <person name="Ravi V."/>
            <person name="Vij S."/>
            <person name="Kapur A."/>
            <person name="Khurana P."/>
            <person name="Khurana P."/>
            <person name="Khurana J.P."/>
            <person name="Tyagi A.K."/>
            <person name="Gaikwad K."/>
            <person name="Singh A."/>
            <person name="Dalal V."/>
            <person name="Srivastava S."/>
            <person name="Dixit A."/>
            <person name="Pal A.K."/>
            <person name="Ghazi I.A."/>
            <person name="Yadav M."/>
            <person name="Pandit A."/>
            <person name="Bhargava A."/>
            <person name="Sureshbabu K."/>
            <person name="Batra K."/>
            <person name="Sharma T.R."/>
            <person name="Mohapatra T."/>
            <person name="Singh N.K."/>
            <person name="Messing J."/>
            <person name="Nelson A.B."/>
            <person name="Fuks G."/>
            <person name="Kavchok S."/>
            <person name="Keizer G."/>
            <person name="Linton E."/>
            <person name="Llaca V."/>
            <person name="Song R."/>
            <person name="Tanyolac B."/>
            <person name="Young S."/>
            <person name="Ho-Il K."/>
            <person name="Hahn J.H."/>
            <person name="Sangsakoo G."/>
            <person name="Vanavichit A."/>
            <person name="de Mattos Luiz.A.T."/>
            <person name="Zimmer P.D."/>
            <person name="Malone G."/>
            <person name="Dellagostin O."/>
            <person name="de Oliveira A.C."/>
            <person name="Bevan M."/>
            <person name="Bancroft I."/>
            <person name="Minx P."/>
            <person name="Cordum H."/>
            <person name="Wilson R."/>
            <person name="Cheng Z."/>
            <person name="Jin W."/>
            <person name="Jiang J."/>
            <person name="Leong S.A."/>
            <person name="Iwama H."/>
            <person name="Gojobori T."/>
            <person name="Itoh T."/>
            <person name="Niimura Y."/>
            <person name="Fujii Y."/>
            <person name="Habara T."/>
            <person name="Sakai H."/>
            <person name="Sato Y."/>
            <person name="Wilson G."/>
            <person name="Kumar K."/>
            <person name="McCouch S."/>
            <person name="Juretic N."/>
            <person name="Hoen D."/>
            <person name="Wright S."/>
            <person name="Bruskiewich R."/>
            <person name="Bureau T."/>
            <person name="Miyao A."/>
            <person name="Hirochika H."/>
            <person name="Nishikawa T."/>
            <person name="Kadowaki K."/>
            <person name="Sugiura M."/>
            <person name="Burr B."/>
            <person name="Sasaki T."/>
        </authorList>
    </citation>
    <scope>NUCLEOTIDE SEQUENCE [LARGE SCALE GENOMIC DNA]</scope>
    <source>
        <strain evidence="2">cv. Nipponbare</strain>
    </source>
</reference>
<reference evidence="1 2" key="2">
    <citation type="journal article" date="2013" name="Plant Cell Physiol.">
        <title>Rice Annotation Project Database (RAP-DB): an integrative and interactive database for rice genomics.</title>
        <authorList>
            <person name="Sakai H."/>
            <person name="Lee S.S."/>
            <person name="Tanaka T."/>
            <person name="Numa H."/>
            <person name="Kim J."/>
            <person name="Kawahara Y."/>
            <person name="Wakimoto H."/>
            <person name="Yang C.C."/>
            <person name="Iwamoto M."/>
            <person name="Abe T."/>
            <person name="Yamada Y."/>
            <person name="Muto A."/>
            <person name="Inokuchi H."/>
            <person name="Ikemura T."/>
            <person name="Matsumoto T."/>
            <person name="Sasaki T."/>
            <person name="Itoh T."/>
        </authorList>
    </citation>
    <scope>NUCLEOTIDE SEQUENCE [LARGE SCALE GENOMIC DNA]</scope>
    <source>
        <strain evidence="2">cv. Nipponbare</strain>
    </source>
</reference>
<keyword evidence="2" id="KW-1185">Reference proteome</keyword>
<dbReference type="EMBL" id="AP014960">
    <property type="protein sequence ID" value="BAS90634.1"/>
    <property type="molecule type" value="Genomic_DNA"/>
</dbReference>
<gene>
    <name evidence="1" type="ordered locus">Os04g0578833</name>
    <name evidence="1" type="ORF">OSNPB_040578833</name>
</gene>